<accession>A0A131ZZG0</accession>
<sequence length="252" mass="29417">MVDTIQLESSAIKIPTKMKKTKTSFRSFLKIDKIKSNSFLSLRIRSKKNRKSLQEFQCNCTVFSENCQTSYKPQRPTRDPPPPPILIFRPPALLPSSILNESDQNDTNNELYNDAINRFQLDGIYYSVDGDENNINYKLDSQLDNRHQTIIDYEQVNDQQVDDQHREEHLYYDDGLYIYEELSSIDDDDYGTIYEEDDNDDYNEIIYDNAHFIEADKGDEKRFEEIKKLQNLVKTSGLDDEKKLVGAGIIEN</sequence>
<gene>
    <name evidence="1" type="ORF">QR98_0025130</name>
</gene>
<protein>
    <submittedName>
        <fullName evidence="1">Uncharacterized protein</fullName>
    </submittedName>
</protein>
<evidence type="ECO:0000313" key="2">
    <source>
        <dbReference type="Proteomes" id="UP000616769"/>
    </source>
</evidence>
<comment type="caution">
    <text evidence="1">The sequence shown here is derived from an EMBL/GenBank/DDBJ whole genome shotgun (WGS) entry which is preliminary data.</text>
</comment>
<proteinExistence type="predicted"/>
<dbReference type="EMBL" id="JXLN01007246">
    <property type="protein sequence ID" value="KPM04074.1"/>
    <property type="molecule type" value="Genomic_DNA"/>
</dbReference>
<evidence type="ECO:0000313" key="1">
    <source>
        <dbReference type="EMBL" id="KPM04074.1"/>
    </source>
</evidence>
<dbReference type="AlphaFoldDB" id="A0A131ZZG0"/>
<organism evidence="1 2">
    <name type="scientific">Sarcoptes scabiei</name>
    <name type="common">Itch mite</name>
    <name type="synonym">Acarus scabiei</name>
    <dbReference type="NCBI Taxonomy" id="52283"/>
    <lineage>
        <taxon>Eukaryota</taxon>
        <taxon>Metazoa</taxon>
        <taxon>Ecdysozoa</taxon>
        <taxon>Arthropoda</taxon>
        <taxon>Chelicerata</taxon>
        <taxon>Arachnida</taxon>
        <taxon>Acari</taxon>
        <taxon>Acariformes</taxon>
        <taxon>Sarcoptiformes</taxon>
        <taxon>Astigmata</taxon>
        <taxon>Psoroptidia</taxon>
        <taxon>Sarcoptoidea</taxon>
        <taxon>Sarcoptidae</taxon>
        <taxon>Sarcoptinae</taxon>
        <taxon>Sarcoptes</taxon>
    </lineage>
</organism>
<dbReference type="VEuPathDB" id="VectorBase:SSCA006810"/>
<dbReference type="Proteomes" id="UP000616769">
    <property type="component" value="Unassembled WGS sequence"/>
</dbReference>
<name>A0A131ZZG0_SARSC</name>
<reference evidence="1 2" key="1">
    <citation type="journal article" date="2015" name="Parasit. Vectors">
        <title>Draft genome of the scabies mite.</title>
        <authorList>
            <person name="Rider S.D.Jr."/>
            <person name="Morgan M.S."/>
            <person name="Arlian L.G."/>
        </authorList>
    </citation>
    <scope>NUCLEOTIDE SEQUENCE [LARGE SCALE GENOMIC DNA]</scope>
    <source>
        <strain evidence="1">Arlian Lab</strain>
    </source>
</reference>